<dbReference type="SFLD" id="SFLDS00003">
    <property type="entry name" value="Haloacid_Dehalogenase"/>
    <property type="match status" value="1"/>
</dbReference>
<dbReference type="InterPro" id="IPR006439">
    <property type="entry name" value="HAD-SF_hydro_IA"/>
</dbReference>
<keyword evidence="2 3" id="KW-0378">Hydrolase</keyword>
<dbReference type="STRING" id="1280514.AXFE_22360"/>
<evidence type="ECO:0000256" key="2">
    <source>
        <dbReference type="ARBA" id="ARBA00022801"/>
    </source>
</evidence>
<dbReference type="RefSeq" id="WP_052605856.1">
    <property type="nucleotide sequence ID" value="NZ_JXYS01000070.1"/>
</dbReference>
<dbReference type="SFLD" id="SFLDG01129">
    <property type="entry name" value="C1.5:_HAD__Beta-PGM__Phosphata"/>
    <property type="match status" value="1"/>
</dbReference>
<dbReference type="PRINTS" id="PR00413">
    <property type="entry name" value="HADHALOGNASE"/>
</dbReference>
<organism evidence="3 4">
    <name type="scientific">Acidithrix ferrooxidans</name>
    <dbReference type="NCBI Taxonomy" id="1280514"/>
    <lineage>
        <taxon>Bacteria</taxon>
        <taxon>Bacillati</taxon>
        <taxon>Actinomycetota</taxon>
        <taxon>Acidimicrobiia</taxon>
        <taxon>Acidimicrobiales</taxon>
        <taxon>Acidimicrobiaceae</taxon>
        <taxon>Acidithrix</taxon>
    </lineage>
</organism>
<dbReference type="Proteomes" id="UP000032360">
    <property type="component" value="Unassembled WGS sequence"/>
</dbReference>
<dbReference type="SUPFAM" id="SSF56784">
    <property type="entry name" value="HAD-like"/>
    <property type="match status" value="1"/>
</dbReference>
<name>A0A0D8HGB5_9ACTN</name>
<dbReference type="InterPro" id="IPR036412">
    <property type="entry name" value="HAD-like_sf"/>
</dbReference>
<protein>
    <submittedName>
        <fullName evidence="3">(S)-2-haloacid dehalogenase 4A</fullName>
        <ecNumber evidence="3">3.8.1.2</ecNumber>
    </submittedName>
</protein>
<dbReference type="EMBL" id="JXYS01000070">
    <property type="protein sequence ID" value="KJF16953.1"/>
    <property type="molecule type" value="Genomic_DNA"/>
</dbReference>
<comment type="similarity">
    <text evidence="1">Belongs to the HAD-like hydrolase superfamily. S-2-haloalkanoic acid dehalogenase family.</text>
</comment>
<dbReference type="InterPro" id="IPR023214">
    <property type="entry name" value="HAD_sf"/>
</dbReference>
<dbReference type="NCBIfam" id="TIGR01428">
    <property type="entry name" value="HAD_type_II"/>
    <property type="match status" value="1"/>
</dbReference>
<dbReference type="InterPro" id="IPR023198">
    <property type="entry name" value="PGP-like_dom2"/>
</dbReference>
<sequence>MSAPAQRPSVVVFDVNETLFDLSALRPNFEAMGLPSYALDWWFAVVLRDGFALAAAGDASAFVSLVEIALDEVFASFGRNPPTDVAAGLLDAFRELPAHADVGPAFRRLVQANIPVVALTNGSASVTAGLIERASLSHLVTHVLSVDSVGYWKPRPEAYHFASREVGVEAGRLAMVAAHPWDLNGASRAGLVTGWVNRTERPWPRAFTQPHVETSTLDGVIDRLLALP</sequence>
<dbReference type="EC" id="3.8.1.2" evidence="3"/>
<reference evidence="3 4" key="1">
    <citation type="submission" date="2015-01" db="EMBL/GenBank/DDBJ databases">
        <title>Draft genome of the acidophilic iron oxidizer Acidithrix ferrooxidans strain Py-F3.</title>
        <authorList>
            <person name="Poehlein A."/>
            <person name="Eisen S."/>
            <person name="Schloemann M."/>
            <person name="Johnson B.D."/>
            <person name="Daniel R."/>
            <person name="Muehling M."/>
        </authorList>
    </citation>
    <scope>NUCLEOTIDE SEQUENCE [LARGE SCALE GENOMIC DNA]</scope>
    <source>
        <strain evidence="3 4">Py-F3</strain>
    </source>
</reference>
<comment type="caution">
    <text evidence="3">The sequence shown here is derived from an EMBL/GenBank/DDBJ whole genome shotgun (WGS) entry which is preliminary data.</text>
</comment>
<dbReference type="PANTHER" id="PTHR43316:SF3">
    <property type="entry name" value="HALOACID DEHALOGENASE, TYPE II (AFU_ORTHOLOGUE AFUA_2G07750)-RELATED"/>
    <property type="match status" value="1"/>
</dbReference>
<dbReference type="InterPro" id="IPR051540">
    <property type="entry name" value="S-2-haloacid_dehalogenase"/>
</dbReference>
<evidence type="ECO:0000256" key="1">
    <source>
        <dbReference type="ARBA" id="ARBA00008106"/>
    </source>
</evidence>
<keyword evidence="4" id="KW-1185">Reference proteome</keyword>
<evidence type="ECO:0000313" key="4">
    <source>
        <dbReference type="Proteomes" id="UP000032360"/>
    </source>
</evidence>
<dbReference type="Gene3D" id="3.40.50.1000">
    <property type="entry name" value="HAD superfamily/HAD-like"/>
    <property type="match status" value="1"/>
</dbReference>
<proteinExistence type="inferred from homology"/>
<dbReference type="Gene3D" id="1.10.150.240">
    <property type="entry name" value="Putative phosphatase, domain 2"/>
    <property type="match status" value="1"/>
</dbReference>
<evidence type="ECO:0000313" key="3">
    <source>
        <dbReference type="EMBL" id="KJF16953.1"/>
    </source>
</evidence>
<dbReference type="AlphaFoldDB" id="A0A0D8HGB5"/>
<dbReference type="PANTHER" id="PTHR43316">
    <property type="entry name" value="HYDROLASE, HALOACID DELAHOGENASE-RELATED"/>
    <property type="match status" value="1"/>
</dbReference>
<dbReference type="NCBIfam" id="TIGR01493">
    <property type="entry name" value="HAD-SF-IA-v2"/>
    <property type="match status" value="1"/>
</dbReference>
<accession>A0A0D8HGB5</accession>
<dbReference type="InterPro" id="IPR006328">
    <property type="entry name" value="2-HAD"/>
</dbReference>
<dbReference type="OrthoDB" id="3774052at2"/>
<dbReference type="GO" id="GO:0018784">
    <property type="term" value="F:(S)-2-haloacid dehalogenase activity"/>
    <property type="evidence" value="ECO:0007669"/>
    <property type="project" value="UniProtKB-EC"/>
</dbReference>
<dbReference type="Pfam" id="PF00702">
    <property type="entry name" value="Hydrolase"/>
    <property type="match status" value="1"/>
</dbReference>
<gene>
    <name evidence="3" type="primary">hdl IVa</name>
    <name evidence="3" type="ORF">AXFE_22360</name>
</gene>